<comment type="caution">
    <text evidence="2">The sequence shown here is derived from an EMBL/GenBank/DDBJ whole genome shotgun (WGS) entry which is preliminary data.</text>
</comment>
<keyword evidence="3" id="KW-1185">Reference proteome</keyword>
<name>A0ABQ7Z0G0_BRANA</name>
<feature type="region of interest" description="Disordered" evidence="1">
    <location>
        <begin position="1"/>
        <end position="150"/>
    </location>
</feature>
<dbReference type="EMBL" id="JAGKQM010000016">
    <property type="protein sequence ID" value="KAH0873653.1"/>
    <property type="molecule type" value="Genomic_DNA"/>
</dbReference>
<feature type="compositionally biased region" description="Polar residues" evidence="1">
    <location>
        <begin position="19"/>
        <end position="31"/>
    </location>
</feature>
<feature type="compositionally biased region" description="Basic and acidic residues" evidence="1">
    <location>
        <begin position="112"/>
        <end position="127"/>
    </location>
</feature>
<feature type="compositionally biased region" description="Low complexity" evidence="1">
    <location>
        <begin position="1"/>
        <end position="18"/>
    </location>
</feature>
<proteinExistence type="predicted"/>
<organism evidence="2 3">
    <name type="scientific">Brassica napus</name>
    <name type="common">Rape</name>
    <dbReference type="NCBI Taxonomy" id="3708"/>
    <lineage>
        <taxon>Eukaryota</taxon>
        <taxon>Viridiplantae</taxon>
        <taxon>Streptophyta</taxon>
        <taxon>Embryophyta</taxon>
        <taxon>Tracheophyta</taxon>
        <taxon>Spermatophyta</taxon>
        <taxon>Magnoliopsida</taxon>
        <taxon>eudicotyledons</taxon>
        <taxon>Gunneridae</taxon>
        <taxon>Pentapetalae</taxon>
        <taxon>rosids</taxon>
        <taxon>malvids</taxon>
        <taxon>Brassicales</taxon>
        <taxon>Brassicaceae</taxon>
        <taxon>Brassiceae</taxon>
        <taxon>Brassica</taxon>
    </lineage>
</organism>
<evidence type="ECO:0000256" key="1">
    <source>
        <dbReference type="SAM" id="MobiDB-lite"/>
    </source>
</evidence>
<accession>A0ABQ7Z0G0</accession>
<feature type="non-terminal residue" evidence="2">
    <location>
        <position position="521"/>
    </location>
</feature>
<protein>
    <submittedName>
        <fullName evidence="2">Uncharacterized protein</fullName>
    </submittedName>
</protein>
<feature type="compositionally biased region" description="Basic and acidic residues" evidence="1">
    <location>
        <begin position="32"/>
        <end position="50"/>
    </location>
</feature>
<reference evidence="2 3" key="1">
    <citation type="submission" date="2021-05" db="EMBL/GenBank/DDBJ databases">
        <title>Genome Assembly of Synthetic Allotetraploid Brassica napus Reveals Homoeologous Exchanges between Subgenomes.</title>
        <authorList>
            <person name="Davis J.T."/>
        </authorList>
    </citation>
    <scope>NUCLEOTIDE SEQUENCE [LARGE SCALE GENOMIC DNA]</scope>
    <source>
        <strain evidence="3">cv. Da-Ae</strain>
        <tissue evidence="2">Seedling</tissue>
    </source>
</reference>
<dbReference type="Proteomes" id="UP000824890">
    <property type="component" value="Unassembled WGS sequence"/>
</dbReference>
<evidence type="ECO:0000313" key="2">
    <source>
        <dbReference type="EMBL" id="KAH0873653.1"/>
    </source>
</evidence>
<evidence type="ECO:0000313" key="3">
    <source>
        <dbReference type="Proteomes" id="UP000824890"/>
    </source>
</evidence>
<sequence length="521" mass="57109">MASATATLTSLQTASASSNPMDTATAKANSTDPHDAKEMTITRELPEQTMEKSTVPTDPKEMEISEDLSARVTAYSEDTTGSKGKPSDGERVKTPRTGTTLSEAGGELEESGEVRKKPSDQDLEKSQVNDGGADGSPSLISPWTGDREASSQPIFEESNGVVSMVIPAAVLSDANPLWRCYVVGYFIGDAPHVGSIHATVNRLWATPKNKTKIDELEELAVEKSNETGSSSDRMNEKYGDGAKLGESNDILLNVQGNEEGSVLDTTEQKWSLVPTHNKVQSGTEEGKSKGITVSPSRFNVLAISEDEGELDDIEEGELVPVVSKTELLTEAKRGGGGVNLSSQEFLPTVAKLWESTESLHHSRASLGMFHKKLKALKYEMRLMNKTHYGDLPARTKQAYEVMCDCQNQVLMDPNPMTFAAAAVASDRWNKLARIEEKFFRQKSCIRWLAAGDLNTAFFHRSVQSRASWNAIRQLQTENGEILNDPKAISREVVQHFQRFLQSQDLELANDSTSILTELLTY</sequence>
<gene>
    <name evidence="2" type="ORF">HID58_071015</name>
</gene>